<protein>
    <submittedName>
        <fullName evidence="6">Amino acid adenylation domain-containing protein</fullName>
    </submittedName>
</protein>
<dbReference type="GO" id="GO:0003824">
    <property type="term" value="F:catalytic activity"/>
    <property type="evidence" value="ECO:0007669"/>
    <property type="project" value="InterPro"/>
</dbReference>
<organism evidence="6">
    <name type="scientific">Candidatus Kentrum sp. DK</name>
    <dbReference type="NCBI Taxonomy" id="2126562"/>
    <lineage>
        <taxon>Bacteria</taxon>
        <taxon>Pseudomonadati</taxon>
        <taxon>Pseudomonadota</taxon>
        <taxon>Gammaproteobacteria</taxon>
        <taxon>Candidatus Kentrum</taxon>
    </lineage>
</organism>
<dbReference type="PANTHER" id="PTHR45527:SF1">
    <property type="entry name" value="FATTY ACID SYNTHASE"/>
    <property type="match status" value="1"/>
</dbReference>
<dbReference type="SUPFAM" id="SSF53474">
    <property type="entry name" value="alpha/beta-Hydrolases"/>
    <property type="match status" value="1"/>
</dbReference>
<sequence length="1327" mass="147179">MKTTLEYPLSIGQQGLWFFEQRFPKRGLYNVSAAWRLPENVSPEALGRAVARLSARHPAWQTTFSEQNGAPFQVVHEDLPPGFRQIGVPDTAGADFEKALEAEAARPLDLEKGPPARWVLFSAPGRRPVLLLVVHHMLVDGWSISTLLPDLGALYREAAGGPAAKLPPLRRGYDEFIRENTRWQSTPDGERERAFWDTALPKNIPPPDLPTDRPRRPVSSFDSQCLLFPLPSRLQQGMRQRARERGVRPMAAWLAAWFVFLYRLSGQEELLTRIPIAGRPPEYDGVLGFFVNTLPIAAHCSGQEGFGTLLGRVAHDLEAALAHRDWPFTLMVRELDRKSLSALLQNTFSWQRYDRFGQRASGLVRASGGAGDIWRVGEMDWELVRLPQQRDETDIQLQLINLPDGQYGALQYAADLFDRSTAERWIGHFTRLLEGIVAEPDRPISKLPLLTEVERRRILVEWNNTETPYPSDRCLHEAFQEQAAKTPDAVAVLFGDEQVSYGELNAHANRLAHRLRGLGVGPEVLVGLCLERSVEMIVGLLAILKAGGAYVPLDPEYPRERLAFMAEDAGLKVLLCHGATRERLPECPGRILELDAQAEAIAEESTDNPPRLAGPENLAYVIYTSGSTGRPKGVMVEQEMAASHIRNVISLFGLKSEDRMLQFASLNFDASMDQIFGALAAGAGLVLRGEGLWTPEKCLRNIAHYGITVAHVMPLYAQQLLDATEKYAGKLNLRLLLAGGEALPPAAVRLWQNTRRHNGRFLNGYGPTEATVMATAFDIPADWPEDARNVPIGRPLPGRCAYILDPEREPLPIGIPGDLYLGGAGVARGYLNRPELTAEKFLPDPFRDTPGARMYRTGDRCRWLPDGTIEFLGRIDTQVKIRGFRIECGEIESVLRGEPGVREAVVDARGEGVNKRLVAWIVIAKDGFSMLKPAMRAYLRALLRERLPDWMTPSAFVFVDHLPLTPSGKIDRRALPDPGEEASGPESDAEQKRDRPRGALEETLRGIFAQVLGIRRVGIHDDFFDLGGHSLSAMRVIAPLRERLGLDIPLRALFAHPTPAGLATVARGQGKWHPAIVFPLTEGARPDQPPLFCIHPVRGGAFCYRALADCLEGEWPVHGIQAVGFEGEATPLTDIRAMAARYVDEIMKSCPEGPYYLYGWSFGGAVAFEMAGLLRAAGHQVGLLALADTAHPAWFRNVREAEEDQIITHLLAEAGAEDATADGSSPAEACDLHRFIRIYRANDRALRQYRPAPWEGEMLFLSAQKPVIAGAEPVHLAWQGLAGRLARHVVPGDHFTMHTDPNVALIARILKEYRLANNEKALHWTSR</sequence>
<dbReference type="FunFam" id="2.30.38.10:FF:000001">
    <property type="entry name" value="Non-ribosomal peptide synthetase PvdI"/>
    <property type="match status" value="1"/>
</dbReference>
<dbReference type="NCBIfam" id="TIGR01733">
    <property type="entry name" value="AA-adenyl-dom"/>
    <property type="match status" value="1"/>
</dbReference>
<dbReference type="PANTHER" id="PTHR45527">
    <property type="entry name" value="NONRIBOSOMAL PEPTIDE SYNTHETASE"/>
    <property type="match status" value="1"/>
</dbReference>
<dbReference type="InterPro" id="IPR020802">
    <property type="entry name" value="TesA-like"/>
</dbReference>
<comment type="cofactor">
    <cofactor evidence="1">
        <name>pantetheine 4'-phosphate</name>
        <dbReference type="ChEBI" id="CHEBI:47942"/>
    </cofactor>
</comment>
<dbReference type="SUPFAM" id="SSF56801">
    <property type="entry name" value="Acetyl-CoA synthetase-like"/>
    <property type="match status" value="1"/>
</dbReference>
<evidence type="ECO:0000313" key="6">
    <source>
        <dbReference type="EMBL" id="VFJ58042.1"/>
    </source>
</evidence>
<dbReference type="GO" id="GO:0072330">
    <property type="term" value="P:monocarboxylic acid biosynthetic process"/>
    <property type="evidence" value="ECO:0007669"/>
    <property type="project" value="UniProtKB-ARBA"/>
</dbReference>
<dbReference type="Pfam" id="PF00550">
    <property type="entry name" value="PP-binding"/>
    <property type="match status" value="1"/>
</dbReference>
<dbReference type="InterPro" id="IPR029058">
    <property type="entry name" value="AB_hydrolase_fold"/>
</dbReference>
<dbReference type="Gene3D" id="3.30.559.10">
    <property type="entry name" value="Chloramphenicol acetyltransferase-like domain"/>
    <property type="match status" value="1"/>
</dbReference>
<dbReference type="InterPro" id="IPR020459">
    <property type="entry name" value="AMP-binding"/>
</dbReference>
<dbReference type="InterPro" id="IPR009081">
    <property type="entry name" value="PP-bd_ACP"/>
</dbReference>
<dbReference type="CDD" id="cd05930">
    <property type="entry name" value="A_NRPS"/>
    <property type="match status" value="1"/>
</dbReference>
<dbReference type="GO" id="GO:0044550">
    <property type="term" value="P:secondary metabolite biosynthetic process"/>
    <property type="evidence" value="ECO:0007669"/>
    <property type="project" value="TreeGrafter"/>
</dbReference>
<evidence type="ECO:0000256" key="3">
    <source>
        <dbReference type="ARBA" id="ARBA00022553"/>
    </source>
</evidence>
<dbReference type="GO" id="GO:0043041">
    <property type="term" value="P:amino acid activation for nonribosomal peptide biosynthetic process"/>
    <property type="evidence" value="ECO:0007669"/>
    <property type="project" value="TreeGrafter"/>
</dbReference>
<dbReference type="InterPro" id="IPR006162">
    <property type="entry name" value="Ppantetheine_attach_site"/>
</dbReference>
<dbReference type="Gene3D" id="3.40.50.1820">
    <property type="entry name" value="alpha/beta hydrolase"/>
    <property type="match status" value="1"/>
</dbReference>
<feature type="region of interest" description="Disordered" evidence="4">
    <location>
        <begin position="969"/>
        <end position="996"/>
    </location>
</feature>
<evidence type="ECO:0000256" key="1">
    <source>
        <dbReference type="ARBA" id="ARBA00001957"/>
    </source>
</evidence>
<dbReference type="SMART" id="SM00823">
    <property type="entry name" value="PKS_PP"/>
    <property type="match status" value="1"/>
</dbReference>
<dbReference type="InterPro" id="IPR010071">
    <property type="entry name" value="AA_adenyl_dom"/>
</dbReference>
<dbReference type="FunFam" id="3.40.50.980:FF:000001">
    <property type="entry name" value="Non-ribosomal peptide synthetase"/>
    <property type="match status" value="1"/>
</dbReference>
<dbReference type="GO" id="GO:0005737">
    <property type="term" value="C:cytoplasm"/>
    <property type="evidence" value="ECO:0007669"/>
    <property type="project" value="TreeGrafter"/>
</dbReference>
<dbReference type="Pfam" id="PF00668">
    <property type="entry name" value="Condensation"/>
    <property type="match status" value="1"/>
</dbReference>
<dbReference type="PROSITE" id="PS00012">
    <property type="entry name" value="PHOSPHOPANTETHEINE"/>
    <property type="match status" value="1"/>
</dbReference>
<dbReference type="Gene3D" id="3.30.300.30">
    <property type="match status" value="1"/>
</dbReference>
<dbReference type="InterPro" id="IPR036736">
    <property type="entry name" value="ACP-like_sf"/>
</dbReference>
<dbReference type="Gene3D" id="3.40.50.980">
    <property type="match status" value="2"/>
</dbReference>
<accession>A0A450SVI4</accession>
<dbReference type="InterPro" id="IPR000873">
    <property type="entry name" value="AMP-dep_synth/lig_dom"/>
</dbReference>
<dbReference type="FunFam" id="3.40.50.12780:FF:000012">
    <property type="entry name" value="Non-ribosomal peptide synthetase"/>
    <property type="match status" value="1"/>
</dbReference>
<dbReference type="CDD" id="cd19531">
    <property type="entry name" value="LCL_NRPS-like"/>
    <property type="match status" value="1"/>
</dbReference>
<gene>
    <name evidence="6" type="ORF">BECKDK2373B_GA0170837_10704</name>
</gene>
<dbReference type="InterPro" id="IPR025110">
    <property type="entry name" value="AMP-bd_C"/>
</dbReference>
<dbReference type="PROSITE" id="PS00455">
    <property type="entry name" value="AMP_BINDING"/>
    <property type="match status" value="1"/>
</dbReference>
<name>A0A450SVI4_9GAMM</name>
<dbReference type="Gene3D" id="3.30.559.30">
    <property type="entry name" value="Nonribosomal peptide synthetase, condensation domain"/>
    <property type="match status" value="1"/>
</dbReference>
<dbReference type="InterPro" id="IPR023213">
    <property type="entry name" value="CAT-like_dom_sf"/>
</dbReference>
<dbReference type="EMBL" id="CAADEX010000070">
    <property type="protein sequence ID" value="VFJ58042.1"/>
    <property type="molecule type" value="Genomic_DNA"/>
</dbReference>
<dbReference type="InterPro" id="IPR045851">
    <property type="entry name" value="AMP-bd_C_sf"/>
</dbReference>
<keyword evidence="3" id="KW-0597">Phosphoprotein</keyword>
<keyword evidence="2" id="KW-0596">Phosphopantetheine</keyword>
<proteinExistence type="predicted"/>
<reference evidence="6" key="1">
    <citation type="submission" date="2019-02" db="EMBL/GenBank/DDBJ databases">
        <authorList>
            <person name="Gruber-Vodicka R. H."/>
            <person name="Seah K. B. B."/>
        </authorList>
    </citation>
    <scope>NUCLEOTIDE SEQUENCE</scope>
    <source>
        <strain evidence="6">BECK_DK47</strain>
    </source>
</reference>
<dbReference type="GO" id="GO:0031177">
    <property type="term" value="F:phosphopantetheine binding"/>
    <property type="evidence" value="ECO:0007669"/>
    <property type="project" value="InterPro"/>
</dbReference>
<evidence type="ECO:0000259" key="5">
    <source>
        <dbReference type="PROSITE" id="PS50075"/>
    </source>
</evidence>
<dbReference type="PROSITE" id="PS50075">
    <property type="entry name" value="CARRIER"/>
    <property type="match status" value="1"/>
</dbReference>
<dbReference type="Gene3D" id="1.10.1200.10">
    <property type="entry name" value="ACP-like"/>
    <property type="match status" value="1"/>
</dbReference>
<dbReference type="Pfam" id="PF13193">
    <property type="entry name" value="AMP-binding_C"/>
    <property type="match status" value="1"/>
</dbReference>
<evidence type="ECO:0000256" key="2">
    <source>
        <dbReference type="ARBA" id="ARBA00022450"/>
    </source>
</evidence>
<evidence type="ECO:0000256" key="4">
    <source>
        <dbReference type="SAM" id="MobiDB-lite"/>
    </source>
</evidence>
<dbReference type="InterPro" id="IPR020806">
    <property type="entry name" value="PKS_PP-bd"/>
</dbReference>
<dbReference type="SMART" id="SM00824">
    <property type="entry name" value="PKS_TE"/>
    <property type="match status" value="1"/>
</dbReference>
<feature type="domain" description="Carrier" evidence="5">
    <location>
        <begin position="995"/>
        <end position="1070"/>
    </location>
</feature>
<dbReference type="FunFam" id="1.10.1200.10:FF:000016">
    <property type="entry name" value="Non-ribosomal peptide synthase"/>
    <property type="match status" value="1"/>
</dbReference>
<dbReference type="Gene3D" id="2.30.38.10">
    <property type="entry name" value="Luciferase, Domain 3"/>
    <property type="match status" value="1"/>
</dbReference>
<dbReference type="Pfam" id="PF00975">
    <property type="entry name" value="Thioesterase"/>
    <property type="match status" value="1"/>
</dbReference>
<dbReference type="InterPro" id="IPR001242">
    <property type="entry name" value="Condensation_dom"/>
</dbReference>
<dbReference type="SUPFAM" id="SSF47336">
    <property type="entry name" value="ACP-like"/>
    <property type="match status" value="1"/>
</dbReference>
<dbReference type="SUPFAM" id="SSF52777">
    <property type="entry name" value="CoA-dependent acyltransferases"/>
    <property type="match status" value="2"/>
</dbReference>
<dbReference type="Pfam" id="PF00501">
    <property type="entry name" value="AMP-binding"/>
    <property type="match status" value="1"/>
</dbReference>
<dbReference type="PRINTS" id="PR00154">
    <property type="entry name" value="AMPBINDING"/>
</dbReference>
<dbReference type="InterPro" id="IPR001031">
    <property type="entry name" value="Thioesterase"/>
</dbReference>
<dbReference type="InterPro" id="IPR020845">
    <property type="entry name" value="AMP-binding_CS"/>
</dbReference>